<evidence type="ECO:0000313" key="8">
    <source>
        <dbReference type="Proteomes" id="UP000324897"/>
    </source>
</evidence>
<keyword evidence="2" id="KW-0805">Transcription regulation</keyword>
<keyword evidence="8" id="KW-1185">Reference proteome</keyword>
<dbReference type="Proteomes" id="UP000324897">
    <property type="component" value="Unassembled WGS sequence"/>
</dbReference>
<gene>
    <name evidence="7" type="ORF">EJB05_50916</name>
</gene>
<dbReference type="GO" id="GO:0003677">
    <property type="term" value="F:DNA binding"/>
    <property type="evidence" value="ECO:0007669"/>
    <property type="project" value="UniProtKB-KW"/>
</dbReference>
<dbReference type="PANTHER" id="PTHR31674:SF86">
    <property type="entry name" value="B3 DOMAIN-CONTAINING PROTEIN OS04G0347400-RELATED"/>
    <property type="match status" value="1"/>
</dbReference>
<evidence type="ECO:0000256" key="1">
    <source>
        <dbReference type="ARBA" id="ARBA00004123"/>
    </source>
</evidence>
<comment type="subcellular location">
    <subcellularLocation>
        <location evidence="1">Nucleus</location>
    </subcellularLocation>
</comment>
<keyword evidence="4" id="KW-0804">Transcription</keyword>
<dbReference type="EMBL" id="RWGY01000165">
    <property type="protein sequence ID" value="TVU03598.1"/>
    <property type="molecule type" value="Genomic_DNA"/>
</dbReference>
<evidence type="ECO:0000256" key="3">
    <source>
        <dbReference type="ARBA" id="ARBA00023125"/>
    </source>
</evidence>
<dbReference type="Gramene" id="TVU03598">
    <property type="protein sequence ID" value="TVU03598"/>
    <property type="gene ID" value="EJB05_50916"/>
</dbReference>
<feature type="domain" description="TF-B3" evidence="6">
    <location>
        <begin position="75"/>
        <end position="154"/>
    </location>
</feature>
<dbReference type="PANTHER" id="PTHR31674">
    <property type="entry name" value="B3 DOMAIN-CONTAINING PROTEIN REM-LIKE 3-RELATED"/>
    <property type="match status" value="1"/>
</dbReference>
<dbReference type="Pfam" id="PF02362">
    <property type="entry name" value="B3"/>
    <property type="match status" value="1"/>
</dbReference>
<evidence type="ECO:0000256" key="2">
    <source>
        <dbReference type="ARBA" id="ARBA00023015"/>
    </source>
</evidence>
<dbReference type="InterPro" id="IPR015300">
    <property type="entry name" value="DNA-bd_pseudobarrel_sf"/>
</dbReference>
<keyword evidence="3" id="KW-0238">DNA-binding</keyword>
<name>A0A5J9SX67_9POAL</name>
<feature type="non-terminal residue" evidence="7">
    <location>
        <position position="1"/>
    </location>
</feature>
<dbReference type="OrthoDB" id="695292at2759"/>
<proteinExistence type="predicted"/>
<dbReference type="AlphaFoldDB" id="A0A5J9SX67"/>
<comment type="caution">
    <text evidence="7">The sequence shown here is derived from an EMBL/GenBank/DDBJ whole genome shotgun (WGS) entry which is preliminary data.</text>
</comment>
<dbReference type="InterPro" id="IPR039218">
    <property type="entry name" value="REM_fam"/>
</dbReference>
<dbReference type="Gene3D" id="2.40.330.10">
    <property type="entry name" value="DNA-binding pseudobarrel domain"/>
    <property type="match status" value="1"/>
</dbReference>
<protein>
    <recommendedName>
        <fullName evidence="6">TF-B3 domain-containing protein</fullName>
    </recommendedName>
</protein>
<evidence type="ECO:0000256" key="5">
    <source>
        <dbReference type="ARBA" id="ARBA00023242"/>
    </source>
</evidence>
<dbReference type="InterPro" id="IPR003340">
    <property type="entry name" value="B3_DNA-bd"/>
</dbReference>
<dbReference type="SUPFAM" id="SSF101936">
    <property type="entry name" value="DNA-binding pseudobarrel domain"/>
    <property type="match status" value="1"/>
</dbReference>
<dbReference type="GO" id="GO:0005634">
    <property type="term" value="C:nucleus"/>
    <property type="evidence" value="ECO:0007669"/>
    <property type="project" value="UniProtKB-SubCell"/>
</dbReference>
<dbReference type="SMART" id="SM01019">
    <property type="entry name" value="B3"/>
    <property type="match status" value="1"/>
</dbReference>
<keyword evidence="5" id="KW-0539">Nucleus</keyword>
<dbReference type="PROSITE" id="PS50863">
    <property type="entry name" value="B3"/>
    <property type="match status" value="1"/>
</dbReference>
<sequence length="164" mass="18454">ETQSSSHGVKRPIGSLAYLGQARTKCAFDIGPPAWVKKKINTITIEDHLLNLLRSRKSTNPGPILKEPPPMVRALPAVFCDAIGLQETCLITLKSTLCGARSWLVCLTPNKKSSHRVRSGWKRFCKENELKVGDVCTFNIIETRLWHVDIERYQQFSNSSHNVI</sequence>
<evidence type="ECO:0000313" key="7">
    <source>
        <dbReference type="EMBL" id="TVU03598.1"/>
    </source>
</evidence>
<accession>A0A5J9SX67</accession>
<evidence type="ECO:0000256" key="4">
    <source>
        <dbReference type="ARBA" id="ARBA00023163"/>
    </source>
</evidence>
<evidence type="ECO:0000259" key="6">
    <source>
        <dbReference type="PROSITE" id="PS50863"/>
    </source>
</evidence>
<dbReference type="CDD" id="cd10017">
    <property type="entry name" value="B3_DNA"/>
    <property type="match status" value="1"/>
</dbReference>
<organism evidence="7 8">
    <name type="scientific">Eragrostis curvula</name>
    <name type="common">weeping love grass</name>
    <dbReference type="NCBI Taxonomy" id="38414"/>
    <lineage>
        <taxon>Eukaryota</taxon>
        <taxon>Viridiplantae</taxon>
        <taxon>Streptophyta</taxon>
        <taxon>Embryophyta</taxon>
        <taxon>Tracheophyta</taxon>
        <taxon>Spermatophyta</taxon>
        <taxon>Magnoliopsida</taxon>
        <taxon>Liliopsida</taxon>
        <taxon>Poales</taxon>
        <taxon>Poaceae</taxon>
        <taxon>PACMAD clade</taxon>
        <taxon>Chloridoideae</taxon>
        <taxon>Eragrostideae</taxon>
        <taxon>Eragrostidinae</taxon>
        <taxon>Eragrostis</taxon>
    </lineage>
</organism>
<reference evidence="7 8" key="1">
    <citation type="journal article" date="2019" name="Sci. Rep.">
        <title>A high-quality genome of Eragrostis curvula grass provides insights into Poaceae evolution and supports new strategies to enhance forage quality.</title>
        <authorList>
            <person name="Carballo J."/>
            <person name="Santos B.A.C.M."/>
            <person name="Zappacosta D."/>
            <person name="Garbus I."/>
            <person name="Selva J.P."/>
            <person name="Gallo C.A."/>
            <person name="Diaz A."/>
            <person name="Albertini E."/>
            <person name="Caccamo M."/>
            <person name="Echenique V."/>
        </authorList>
    </citation>
    <scope>NUCLEOTIDE SEQUENCE [LARGE SCALE GENOMIC DNA]</scope>
    <source>
        <strain evidence="8">cv. Victoria</strain>
        <tissue evidence="7">Leaf</tissue>
    </source>
</reference>